<accession>A0A150F2U9</accession>
<evidence type="ECO:0000313" key="3">
    <source>
        <dbReference type="Proteomes" id="UP000075430"/>
    </source>
</evidence>
<sequence>MNRNSYPFLTYSGLLNSEHYDKMGSSVWLFLWFISSTTKEQVHDGVKWGIVLGQKPVKAREMAEVFGVSEKTVRRWLDLLEKHEYIKVVRAPYGLMISVKHSKKFTQRADTYIRPEGSDRTFPVNPEDKNVRSDIDITKDNTAEDEINKIAGHFIRLRSAQEGRRVYASSRDYQAIARIVSRGVSAHEAIKWLGECFTAFEHRRTSSTETIKAFSYCAKFMEDRLNARIAKKTITTRRERNKIHDKTNNRADSDRPEKRETSITGGQTGRIRRKPL</sequence>
<feature type="region of interest" description="Disordered" evidence="1">
    <location>
        <begin position="236"/>
        <end position="276"/>
    </location>
</feature>
<proteinExistence type="predicted"/>
<protein>
    <submittedName>
        <fullName evidence="2">Phage portal protein</fullName>
    </submittedName>
</protein>
<dbReference type="RefSeq" id="WP_061523176.1">
    <property type="nucleotide sequence ID" value="NZ_JARLZY010000008.1"/>
</dbReference>
<dbReference type="InterPro" id="IPR036390">
    <property type="entry name" value="WH_DNA-bd_sf"/>
</dbReference>
<name>A0A150F2U9_9BACI</name>
<dbReference type="AlphaFoldDB" id="A0A150F2U9"/>
<evidence type="ECO:0000256" key="1">
    <source>
        <dbReference type="SAM" id="MobiDB-lite"/>
    </source>
</evidence>
<keyword evidence="3" id="KW-1185">Reference proteome</keyword>
<evidence type="ECO:0000313" key="2">
    <source>
        <dbReference type="EMBL" id="KXZ13401.1"/>
    </source>
</evidence>
<feature type="compositionally biased region" description="Basic and acidic residues" evidence="1">
    <location>
        <begin position="236"/>
        <end position="261"/>
    </location>
</feature>
<organism evidence="2 3">
    <name type="scientific">Bacillus nakamurai</name>
    <dbReference type="NCBI Taxonomy" id="1793963"/>
    <lineage>
        <taxon>Bacteria</taxon>
        <taxon>Bacillati</taxon>
        <taxon>Bacillota</taxon>
        <taxon>Bacilli</taxon>
        <taxon>Bacillales</taxon>
        <taxon>Bacillaceae</taxon>
        <taxon>Bacillus</taxon>
    </lineage>
</organism>
<dbReference type="OrthoDB" id="1821976at2"/>
<dbReference type="EMBL" id="LSBA01000038">
    <property type="protein sequence ID" value="KXZ13401.1"/>
    <property type="molecule type" value="Genomic_DNA"/>
</dbReference>
<dbReference type="STRING" id="1793963.AXI58_04470"/>
<dbReference type="Proteomes" id="UP000075430">
    <property type="component" value="Unassembled WGS sequence"/>
</dbReference>
<reference evidence="3" key="1">
    <citation type="submission" date="2016-02" db="EMBL/GenBank/DDBJ databases">
        <authorList>
            <person name="Dunlap C."/>
        </authorList>
    </citation>
    <scope>NUCLEOTIDE SEQUENCE [LARGE SCALE GENOMIC DNA]</scope>
    <source>
        <strain evidence="3">NRRL B-41092</strain>
    </source>
</reference>
<gene>
    <name evidence="2" type="ORF">AXI58_04470</name>
</gene>
<comment type="caution">
    <text evidence="2">The sequence shown here is derived from an EMBL/GenBank/DDBJ whole genome shotgun (WGS) entry which is preliminary data.</text>
</comment>
<dbReference type="SUPFAM" id="SSF46785">
    <property type="entry name" value="Winged helix' DNA-binding domain"/>
    <property type="match status" value="1"/>
</dbReference>